<dbReference type="PROSITE" id="PS51318">
    <property type="entry name" value="TAT"/>
    <property type="match status" value="1"/>
</dbReference>
<comment type="similarity">
    <text evidence="1">Belongs to the bacterial solute-binding protein 1 family.</text>
</comment>
<organism evidence="5 6">
    <name type="scientific">Kribbella alba</name>
    <dbReference type="NCBI Taxonomy" id="190197"/>
    <lineage>
        <taxon>Bacteria</taxon>
        <taxon>Bacillati</taxon>
        <taxon>Actinomycetota</taxon>
        <taxon>Actinomycetes</taxon>
        <taxon>Propionibacteriales</taxon>
        <taxon>Kribbellaceae</taxon>
        <taxon>Kribbella</taxon>
    </lineage>
</organism>
<accession>A0ABN2F545</accession>
<evidence type="ECO:0000256" key="4">
    <source>
        <dbReference type="SAM" id="MobiDB-lite"/>
    </source>
</evidence>
<dbReference type="Proteomes" id="UP001501319">
    <property type="component" value="Unassembled WGS sequence"/>
</dbReference>
<protein>
    <submittedName>
        <fullName evidence="5">Sugar ABC transporter substrate-binding protein</fullName>
    </submittedName>
</protein>
<keyword evidence="2" id="KW-0813">Transport</keyword>
<keyword evidence="3" id="KW-0732">Signal</keyword>
<reference evidence="5 6" key="1">
    <citation type="journal article" date="2019" name="Int. J. Syst. Evol. Microbiol.">
        <title>The Global Catalogue of Microorganisms (GCM) 10K type strain sequencing project: providing services to taxonomists for standard genome sequencing and annotation.</title>
        <authorList>
            <consortium name="The Broad Institute Genomics Platform"/>
            <consortium name="The Broad Institute Genome Sequencing Center for Infectious Disease"/>
            <person name="Wu L."/>
            <person name="Ma J."/>
        </authorList>
    </citation>
    <scope>NUCLEOTIDE SEQUENCE [LARGE SCALE GENOMIC DNA]</scope>
    <source>
        <strain evidence="5 6">JCM 14306</strain>
    </source>
</reference>
<sequence length="428" mass="45308">MSGAGGNGFSRRRLLAVGGGLAAMAVAGCGSNTGRSSSGSSSGGKPTLSQWYHQYGEPGTQQAVERYAKEYPDATVTVQWTPGDYDKKVASALLTDGGPDVFEYGNGPSIDMIKAGQVVDLSDLLGDAKSDFTPSLISRMTYQDKLYAIPQVTDMQLLVYRKSLLSAAGVQPPQTVDELIAAAKKLTTDKVKGLFVGNDGGVGILGGPALWSAGLDYLTPDNQFGFDDPAAVESLRKLRELFTSKALLLGAPTDWSDPSAFTQGLTAMQFTGLWTLPQIQKALQADFGVLPWPKLNASTGNASVPVGAYGSAVNSKSKNVDAAKKFVKWLWVDQTDKQLDWAQSYGFHIPARKSLAGKADKLKSGPAADAVKFVNEVGHAQTPLLWTPKSGTAYSDALNRIIKNGSDPATEIKAVKAVVEAELKRIAG</sequence>
<dbReference type="PANTHER" id="PTHR30061:SF50">
    <property type="entry name" value="MALTOSE_MALTODEXTRIN-BINDING PERIPLASMIC PROTEIN"/>
    <property type="match status" value="1"/>
</dbReference>
<dbReference type="EMBL" id="BAAANE010000004">
    <property type="protein sequence ID" value="GAA1627942.1"/>
    <property type="molecule type" value="Genomic_DNA"/>
</dbReference>
<dbReference type="Pfam" id="PF01547">
    <property type="entry name" value="SBP_bac_1"/>
    <property type="match status" value="1"/>
</dbReference>
<proteinExistence type="inferred from homology"/>
<feature type="region of interest" description="Disordered" evidence="4">
    <location>
        <begin position="32"/>
        <end position="51"/>
    </location>
</feature>
<keyword evidence="6" id="KW-1185">Reference proteome</keyword>
<dbReference type="Gene3D" id="3.40.190.10">
    <property type="entry name" value="Periplasmic binding protein-like II"/>
    <property type="match status" value="1"/>
</dbReference>
<comment type="caution">
    <text evidence="5">The sequence shown here is derived from an EMBL/GenBank/DDBJ whole genome shotgun (WGS) entry which is preliminary data.</text>
</comment>
<dbReference type="PANTHER" id="PTHR30061">
    <property type="entry name" value="MALTOSE-BINDING PERIPLASMIC PROTEIN"/>
    <property type="match status" value="1"/>
</dbReference>
<gene>
    <name evidence="5" type="ORF">GCM10009744_14770</name>
</gene>
<feature type="compositionally biased region" description="Low complexity" evidence="4">
    <location>
        <begin position="32"/>
        <end position="44"/>
    </location>
</feature>
<dbReference type="InterPro" id="IPR006311">
    <property type="entry name" value="TAT_signal"/>
</dbReference>
<evidence type="ECO:0000256" key="2">
    <source>
        <dbReference type="ARBA" id="ARBA00022448"/>
    </source>
</evidence>
<dbReference type="InterPro" id="IPR006059">
    <property type="entry name" value="SBP"/>
</dbReference>
<dbReference type="CDD" id="cd13585">
    <property type="entry name" value="PBP2_TMBP_like"/>
    <property type="match status" value="1"/>
</dbReference>
<evidence type="ECO:0000256" key="3">
    <source>
        <dbReference type="ARBA" id="ARBA00022729"/>
    </source>
</evidence>
<evidence type="ECO:0000313" key="5">
    <source>
        <dbReference type="EMBL" id="GAA1627942.1"/>
    </source>
</evidence>
<name>A0ABN2F545_9ACTN</name>
<dbReference type="RefSeq" id="WP_344110114.1">
    <property type="nucleotide sequence ID" value="NZ_BAAANE010000004.1"/>
</dbReference>
<dbReference type="SUPFAM" id="SSF53850">
    <property type="entry name" value="Periplasmic binding protein-like II"/>
    <property type="match status" value="1"/>
</dbReference>
<evidence type="ECO:0000256" key="1">
    <source>
        <dbReference type="ARBA" id="ARBA00008520"/>
    </source>
</evidence>
<evidence type="ECO:0000313" key="6">
    <source>
        <dbReference type="Proteomes" id="UP001501319"/>
    </source>
</evidence>